<organism evidence="2">
    <name type="scientific">Oikopleura dioica</name>
    <name type="common">Tunicate</name>
    <dbReference type="NCBI Taxonomy" id="34765"/>
    <lineage>
        <taxon>Eukaryota</taxon>
        <taxon>Metazoa</taxon>
        <taxon>Chordata</taxon>
        <taxon>Tunicata</taxon>
        <taxon>Appendicularia</taxon>
        <taxon>Copelata</taxon>
        <taxon>Oikopleuridae</taxon>
        <taxon>Oikopleura</taxon>
    </lineage>
</organism>
<dbReference type="AlphaFoldDB" id="E4Y058"/>
<name>E4Y058_OIKDI</name>
<accession>E4Y058</accession>
<evidence type="ECO:0000313" key="3">
    <source>
        <dbReference type="Proteomes" id="UP000001307"/>
    </source>
</evidence>
<dbReference type="Pfam" id="PF00958">
    <property type="entry name" value="GMP_synt_C"/>
    <property type="match status" value="1"/>
</dbReference>
<sequence>MLLLSLILRECDHRANSILKKHSQVEKLSQMPVVLLPLHFDREPYSTKVGPCQRSVVIRPFISSDFMTGRAAIPGEDVSEECINEMEKEICEVPGITRLLYDLTSKPPSTTEWE</sequence>
<protein>
    <recommendedName>
        <fullName evidence="1">GMP synthase C-terminal domain-containing protein</fullName>
    </recommendedName>
</protein>
<proteinExistence type="predicted"/>
<dbReference type="OrthoDB" id="1724632at2759"/>
<feature type="domain" description="GMP synthase C-terminal" evidence="1">
    <location>
        <begin position="21"/>
        <end position="113"/>
    </location>
</feature>
<dbReference type="Proteomes" id="UP000001307">
    <property type="component" value="Unassembled WGS sequence"/>
</dbReference>
<dbReference type="GO" id="GO:0003922">
    <property type="term" value="F:GMP synthase (glutamine-hydrolyzing) activity"/>
    <property type="evidence" value="ECO:0007669"/>
    <property type="project" value="InterPro"/>
</dbReference>
<dbReference type="FunFam" id="3.30.300.10:FF:000008">
    <property type="entry name" value="GMP synthase [glutamine-hydrolyzing]"/>
    <property type="match status" value="1"/>
</dbReference>
<dbReference type="SUPFAM" id="SSF54810">
    <property type="entry name" value="GMP synthetase C-terminal dimerisation domain"/>
    <property type="match status" value="1"/>
</dbReference>
<dbReference type="GO" id="GO:0005524">
    <property type="term" value="F:ATP binding"/>
    <property type="evidence" value="ECO:0007669"/>
    <property type="project" value="InterPro"/>
</dbReference>
<evidence type="ECO:0000259" key="1">
    <source>
        <dbReference type="Pfam" id="PF00958"/>
    </source>
</evidence>
<dbReference type="EMBL" id="FN653462">
    <property type="protein sequence ID" value="CBY15270.1"/>
    <property type="molecule type" value="Genomic_DNA"/>
</dbReference>
<gene>
    <name evidence="2" type="ORF">GSOID_T00012166001</name>
</gene>
<reference evidence="2" key="1">
    <citation type="journal article" date="2010" name="Science">
        <title>Plasticity of animal genome architecture unmasked by rapid evolution of a pelagic tunicate.</title>
        <authorList>
            <person name="Denoeud F."/>
            <person name="Henriet S."/>
            <person name="Mungpakdee S."/>
            <person name="Aury J.M."/>
            <person name="Da Silva C."/>
            <person name="Brinkmann H."/>
            <person name="Mikhaleva J."/>
            <person name="Olsen L.C."/>
            <person name="Jubin C."/>
            <person name="Canestro C."/>
            <person name="Bouquet J.M."/>
            <person name="Danks G."/>
            <person name="Poulain J."/>
            <person name="Campsteijn C."/>
            <person name="Adamski M."/>
            <person name="Cross I."/>
            <person name="Yadetie F."/>
            <person name="Muffato M."/>
            <person name="Louis A."/>
            <person name="Butcher S."/>
            <person name="Tsagkogeorga G."/>
            <person name="Konrad A."/>
            <person name="Singh S."/>
            <person name="Jensen M.F."/>
            <person name="Cong E.H."/>
            <person name="Eikeseth-Otteraa H."/>
            <person name="Noel B."/>
            <person name="Anthouard V."/>
            <person name="Porcel B.M."/>
            <person name="Kachouri-Lafond R."/>
            <person name="Nishino A."/>
            <person name="Ugolini M."/>
            <person name="Chourrout P."/>
            <person name="Nishida H."/>
            <person name="Aasland R."/>
            <person name="Huzurbazar S."/>
            <person name="Westhof E."/>
            <person name="Delsuc F."/>
            <person name="Lehrach H."/>
            <person name="Reinhardt R."/>
            <person name="Weissenbach J."/>
            <person name="Roy S.W."/>
            <person name="Artiguenave F."/>
            <person name="Postlethwait J.H."/>
            <person name="Manak J.R."/>
            <person name="Thompson E.M."/>
            <person name="Jaillon O."/>
            <person name="Du Pasquier L."/>
            <person name="Boudinot P."/>
            <person name="Liberles D.A."/>
            <person name="Volff J.N."/>
            <person name="Philippe H."/>
            <person name="Lenhard B."/>
            <person name="Roest Crollius H."/>
            <person name="Wincker P."/>
            <person name="Chourrout D."/>
        </authorList>
    </citation>
    <scope>NUCLEOTIDE SEQUENCE [LARGE SCALE GENOMIC DNA]</scope>
</reference>
<dbReference type="InterPro" id="IPR001674">
    <property type="entry name" value="GMP_synth_C"/>
</dbReference>
<evidence type="ECO:0000313" key="2">
    <source>
        <dbReference type="EMBL" id="CBY15270.1"/>
    </source>
</evidence>
<dbReference type="Gene3D" id="3.30.300.10">
    <property type="match status" value="1"/>
</dbReference>
<keyword evidence="3" id="KW-1185">Reference proteome</keyword>
<dbReference type="InParanoid" id="E4Y058"/>